<evidence type="ECO:0000313" key="1">
    <source>
        <dbReference type="EMBL" id="MBB5839148.1"/>
    </source>
</evidence>
<accession>A0A7W9MXJ1</accession>
<organism evidence="1 2">
    <name type="scientific">Kribbella italica</name>
    <dbReference type="NCBI Taxonomy" id="1540520"/>
    <lineage>
        <taxon>Bacteria</taxon>
        <taxon>Bacillati</taxon>
        <taxon>Actinomycetota</taxon>
        <taxon>Actinomycetes</taxon>
        <taxon>Propionibacteriales</taxon>
        <taxon>Kribbellaceae</taxon>
        <taxon>Kribbella</taxon>
    </lineage>
</organism>
<sequence>MDDDDVMELYYPHVAAFVEDRLVYLYARRLGQTFVWCPEWFRHAEALSRLDSIWRAWEHLRLDPATGMSVWWRDHADPHMHVLLNPDGPFAGCRGAHSEYTARPLATVPPPEGLFFDQREPHLRSI</sequence>
<comment type="caution">
    <text evidence="1">The sequence shown here is derived from an EMBL/GenBank/DDBJ whole genome shotgun (WGS) entry which is preliminary data.</text>
</comment>
<name>A0A7W9MXJ1_9ACTN</name>
<dbReference type="Pfam" id="PF16259">
    <property type="entry name" value="DUF4913"/>
    <property type="match status" value="1"/>
</dbReference>
<keyword evidence="2" id="KW-1185">Reference proteome</keyword>
<gene>
    <name evidence="1" type="ORF">HDA39_005882</name>
</gene>
<protein>
    <recommendedName>
        <fullName evidence="3">DUF4913 domain-containing protein</fullName>
    </recommendedName>
</protein>
<evidence type="ECO:0008006" key="3">
    <source>
        <dbReference type="Google" id="ProtNLM"/>
    </source>
</evidence>
<proteinExistence type="predicted"/>
<reference evidence="1 2" key="1">
    <citation type="submission" date="2020-08" db="EMBL/GenBank/DDBJ databases">
        <title>Sequencing the genomes of 1000 actinobacteria strains.</title>
        <authorList>
            <person name="Klenk H.-P."/>
        </authorList>
    </citation>
    <scope>NUCLEOTIDE SEQUENCE [LARGE SCALE GENOMIC DNA]</scope>
    <source>
        <strain evidence="1 2">DSM 28967</strain>
    </source>
</reference>
<dbReference type="Proteomes" id="UP000549971">
    <property type="component" value="Unassembled WGS sequence"/>
</dbReference>
<evidence type="ECO:0000313" key="2">
    <source>
        <dbReference type="Proteomes" id="UP000549971"/>
    </source>
</evidence>
<dbReference type="EMBL" id="JACHMY010000001">
    <property type="protein sequence ID" value="MBB5839148.1"/>
    <property type="molecule type" value="Genomic_DNA"/>
</dbReference>
<dbReference type="InterPro" id="IPR032584">
    <property type="entry name" value="DUF4913"/>
</dbReference>
<dbReference type="RefSeq" id="WP_184800600.1">
    <property type="nucleotide sequence ID" value="NZ_JACHMY010000001.1"/>
</dbReference>
<dbReference type="AlphaFoldDB" id="A0A7W9MXJ1"/>